<sequence length="323" mass="35269">MSSSEPLMSPSNNVTPDHRGPVVDVSIWIFFVLSGLSVVSKVLTKLARASSEISLRKLQIDDFVLSLTQVLALGTTISISRQVAAGLGTPLETLSEASIAGYEKAAYASQLLYVCALCAANSAAIIFGLMLQPSKNHQLYLKATQGFGFVWLIVSIFGIAFQCKLPQPWALLRNQCFDQRAFWAFVEATNLATNFAITVVLIAIVWGLQMKTPKTKYLLALVFGTRSLLIIPVAFKLSYMFHRGLTHDTGNWNPTSDSVEEVILTSVIMNASIAIACLPFMKTLMESLQPGWSTGQVRPGVGYDIMVTKTFENSSYPLSGLSR</sequence>
<dbReference type="AlphaFoldDB" id="A0A9P4KFV3"/>
<feature type="transmembrane region" description="Helical" evidence="1">
    <location>
        <begin position="111"/>
        <end position="131"/>
    </location>
</feature>
<dbReference type="InterPro" id="IPR049326">
    <property type="entry name" value="Rhodopsin_dom_fungi"/>
</dbReference>
<gene>
    <name evidence="3" type="ORF">CC78DRAFT_614733</name>
</gene>
<dbReference type="Pfam" id="PF20684">
    <property type="entry name" value="Fung_rhodopsin"/>
    <property type="match status" value="1"/>
</dbReference>
<keyword evidence="1" id="KW-0472">Membrane</keyword>
<feature type="transmembrane region" description="Helical" evidence="1">
    <location>
        <begin position="143"/>
        <end position="161"/>
    </location>
</feature>
<accession>A0A9P4KFV3</accession>
<dbReference type="Proteomes" id="UP000800093">
    <property type="component" value="Unassembled WGS sequence"/>
</dbReference>
<feature type="transmembrane region" description="Helical" evidence="1">
    <location>
        <begin position="262"/>
        <end position="281"/>
    </location>
</feature>
<name>A0A9P4KFV3_9PLEO</name>
<feature type="domain" description="Rhodopsin" evidence="2">
    <location>
        <begin position="48"/>
        <end position="286"/>
    </location>
</feature>
<dbReference type="OrthoDB" id="3918601at2759"/>
<dbReference type="PANTHER" id="PTHR38794">
    <property type="entry name" value="INTEGRAL MEMBRANE PROTEIN"/>
    <property type="match status" value="1"/>
</dbReference>
<protein>
    <recommendedName>
        <fullName evidence="2">Rhodopsin domain-containing protein</fullName>
    </recommendedName>
</protein>
<feature type="transmembrane region" description="Helical" evidence="1">
    <location>
        <begin position="181"/>
        <end position="206"/>
    </location>
</feature>
<evidence type="ECO:0000259" key="2">
    <source>
        <dbReference type="Pfam" id="PF20684"/>
    </source>
</evidence>
<evidence type="ECO:0000313" key="3">
    <source>
        <dbReference type="EMBL" id="KAF2266928.1"/>
    </source>
</evidence>
<evidence type="ECO:0000313" key="4">
    <source>
        <dbReference type="Proteomes" id="UP000800093"/>
    </source>
</evidence>
<keyword evidence="4" id="KW-1185">Reference proteome</keyword>
<keyword evidence="1" id="KW-1133">Transmembrane helix</keyword>
<dbReference type="EMBL" id="ML986595">
    <property type="protein sequence ID" value="KAF2266928.1"/>
    <property type="molecule type" value="Genomic_DNA"/>
</dbReference>
<keyword evidence="1" id="KW-0812">Transmembrane</keyword>
<feature type="transmembrane region" description="Helical" evidence="1">
    <location>
        <begin position="218"/>
        <end position="242"/>
    </location>
</feature>
<reference evidence="4" key="1">
    <citation type="journal article" date="2020" name="Stud. Mycol.">
        <title>101 Dothideomycetes genomes: A test case for predicting lifestyles and emergence of pathogens.</title>
        <authorList>
            <person name="Haridas S."/>
            <person name="Albert R."/>
            <person name="Binder M."/>
            <person name="Bloem J."/>
            <person name="LaButti K."/>
            <person name="Salamov A."/>
            <person name="Andreopoulos B."/>
            <person name="Baker S."/>
            <person name="Barry K."/>
            <person name="Bills G."/>
            <person name="Bluhm B."/>
            <person name="Cannon C."/>
            <person name="Castanera R."/>
            <person name="Culley D."/>
            <person name="Daum C."/>
            <person name="Ezra D."/>
            <person name="Gonzalez J."/>
            <person name="Henrissat B."/>
            <person name="Kuo A."/>
            <person name="Liang C."/>
            <person name="Lipzen A."/>
            <person name="Lutzoni F."/>
            <person name="Magnuson J."/>
            <person name="Mondo S."/>
            <person name="Nolan M."/>
            <person name="Ohm R."/>
            <person name="Pangilinan J."/>
            <person name="Park H.-J."/>
            <person name="Ramirez L."/>
            <person name="Alfaro M."/>
            <person name="Sun H."/>
            <person name="Tritt A."/>
            <person name="Yoshinaga Y."/>
            <person name="Zwiers L.-H."/>
            <person name="Turgeon B."/>
            <person name="Goodwin S."/>
            <person name="Spatafora J."/>
            <person name="Crous P."/>
            <person name="Grigoriev I."/>
        </authorList>
    </citation>
    <scope>NUCLEOTIDE SEQUENCE [LARGE SCALE GENOMIC DNA]</scope>
    <source>
        <strain evidence="4">CBS 304.66</strain>
    </source>
</reference>
<comment type="caution">
    <text evidence="3">The sequence shown here is derived from an EMBL/GenBank/DDBJ whole genome shotgun (WGS) entry which is preliminary data.</text>
</comment>
<organism evidence="3 4">
    <name type="scientific">Lojkania enalia</name>
    <dbReference type="NCBI Taxonomy" id="147567"/>
    <lineage>
        <taxon>Eukaryota</taxon>
        <taxon>Fungi</taxon>
        <taxon>Dikarya</taxon>
        <taxon>Ascomycota</taxon>
        <taxon>Pezizomycotina</taxon>
        <taxon>Dothideomycetes</taxon>
        <taxon>Pleosporomycetidae</taxon>
        <taxon>Pleosporales</taxon>
        <taxon>Pleosporales incertae sedis</taxon>
        <taxon>Lojkania</taxon>
    </lineage>
</organism>
<feature type="transmembrane region" description="Helical" evidence="1">
    <location>
        <begin position="25"/>
        <end position="43"/>
    </location>
</feature>
<proteinExistence type="predicted"/>
<evidence type="ECO:0000256" key="1">
    <source>
        <dbReference type="SAM" id="Phobius"/>
    </source>
</evidence>
<dbReference type="PANTHER" id="PTHR38794:SF1">
    <property type="entry name" value="INTEGRAL MEMBRANE PROTEIN"/>
    <property type="match status" value="1"/>
</dbReference>